<evidence type="ECO:0000256" key="7">
    <source>
        <dbReference type="ARBA" id="ARBA00022723"/>
    </source>
</evidence>
<comment type="function">
    <text evidence="2">Decomposes hydrogen peroxide into water and oxygen; serves to protect cells from the toxic effects of hydrogen peroxide.</text>
</comment>
<comment type="cofactor">
    <cofactor evidence="1 13">
        <name>heme</name>
        <dbReference type="ChEBI" id="CHEBI:30413"/>
    </cofactor>
</comment>
<proteinExistence type="inferred from homology"/>
<dbReference type="EC" id="1.11.1.6" evidence="4 14"/>
<dbReference type="PROSITE" id="PS00438">
    <property type="entry name" value="CATALASE_2"/>
    <property type="match status" value="1"/>
</dbReference>
<dbReference type="InterPro" id="IPR024711">
    <property type="entry name" value="Catalase_clade1/3"/>
</dbReference>
<dbReference type="PROSITE" id="PS51402">
    <property type="entry name" value="CATALASE_3"/>
    <property type="match status" value="1"/>
</dbReference>
<dbReference type="OrthoDB" id="9760293at2"/>
<evidence type="ECO:0000256" key="11">
    <source>
        <dbReference type="ARBA" id="ARBA00049254"/>
    </source>
</evidence>
<evidence type="ECO:0000256" key="14">
    <source>
        <dbReference type="RuleBase" id="RU000498"/>
    </source>
</evidence>
<dbReference type="Pfam" id="PF00199">
    <property type="entry name" value="Catalase"/>
    <property type="match status" value="1"/>
</dbReference>
<dbReference type="PRINTS" id="PR00067">
    <property type="entry name" value="CATALASE"/>
</dbReference>
<dbReference type="PANTHER" id="PTHR11465">
    <property type="entry name" value="CATALASE"/>
    <property type="match status" value="1"/>
</dbReference>
<keyword evidence="5 14" id="KW-0575">Peroxidase</keyword>
<accession>A0A8J3APM3</accession>
<dbReference type="InterPro" id="IPR010582">
    <property type="entry name" value="Catalase_immune_responsive"/>
</dbReference>
<keyword evidence="18" id="KW-1185">Reference proteome</keyword>
<dbReference type="CDD" id="cd08154">
    <property type="entry name" value="catalase_clade_1"/>
    <property type="match status" value="1"/>
</dbReference>
<dbReference type="AlphaFoldDB" id="A0A8J3APM3"/>
<evidence type="ECO:0000259" key="16">
    <source>
        <dbReference type="SMART" id="SM01060"/>
    </source>
</evidence>
<evidence type="ECO:0000256" key="13">
    <source>
        <dbReference type="PIRSR" id="PIRSR038928-2"/>
    </source>
</evidence>
<reference evidence="18" key="1">
    <citation type="journal article" date="2019" name="Int. J. Syst. Evol. Microbiol.">
        <title>The Global Catalogue of Microorganisms (GCM) 10K type strain sequencing project: providing services to taxonomists for standard genome sequencing and annotation.</title>
        <authorList>
            <consortium name="The Broad Institute Genomics Platform"/>
            <consortium name="The Broad Institute Genome Sequencing Center for Infectious Disease"/>
            <person name="Wu L."/>
            <person name="Ma J."/>
        </authorList>
    </citation>
    <scope>NUCLEOTIDE SEQUENCE [LARGE SCALE GENOMIC DNA]</scope>
    <source>
        <strain evidence="18">CGMCC 1.14993</strain>
    </source>
</reference>
<dbReference type="PROSITE" id="PS00437">
    <property type="entry name" value="CATALASE_1"/>
    <property type="match status" value="1"/>
</dbReference>
<dbReference type="SMART" id="SM01060">
    <property type="entry name" value="Catalase"/>
    <property type="match status" value="1"/>
</dbReference>
<evidence type="ECO:0000256" key="2">
    <source>
        <dbReference type="ARBA" id="ARBA00002974"/>
    </source>
</evidence>
<feature type="compositionally biased region" description="Polar residues" evidence="15">
    <location>
        <begin position="1"/>
        <end position="22"/>
    </location>
</feature>
<feature type="binding site" description="axial binding residue" evidence="13">
    <location>
        <position position="337"/>
    </location>
    <ligand>
        <name>heme</name>
        <dbReference type="ChEBI" id="CHEBI:30413"/>
    </ligand>
    <ligandPart>
        <name>Fe</name>
        <dbReference type="ChEBI" id="CHEBI:18248"/>
    </ligandPart>
</feature>
<dbReference type="InterPro" id="IPR020835">
    <property type="entry name" value="Catalase_sf"/>
</dbReference>
<feature type="active site" evidence="12">
    <location>
        <position position="54"/>
    </location>
</feature>
<dbReference type="Proteomes" id="UP000626244">
    <property type="component" value="Unassembled WGS sequence"/>
</dbReference>
<evidence type="ECO:0000256" key="12">
    <source>
        <dbReference type="PIRSR" id="PIRSR038928-1"/>
    </source>
</evidence>
<keyword evidence="8 14" id="KW-0560">Oxidoreductase</keyword>
<evidence type="ECO:0000256" key="9">
    <source>
        <dbReference type="ARBA" id="ARBA00023004"/>
    </source>
</evidence>
<dbReference type="GO" id="GO:0042542">
    <property type="term" value="P:response to hydrogen peroxide"/>
    <property type="evidence" value="ECO:0007669"/>
    <property type="project" value="TreeGrafter"/>
</dbReference>
<organism evidence="17 18">
    <name type="scientific">Gottfriedia solisilvae</name>
    <dbReference type="NCBI Taxonomy" id="1516104"/>
    <lineage>
        <taxon>Bacteria</taxon>
        <taxon>Bacillati</taxon>
        <taxon>Bacillota</taxon>
        <taxon>Bacilli</taxon>
        <taxon>Bacillales</taxon>
        <taxon>Bacillaceae</taxon>
        <taxon>Gottfriedia</taxon>
    </lineage>
</organism>
<evidence type="ECO:0000256" key="3">
    <source>
        <dbReference type="ARBA" id="ARBA00005329"/>
    </source>
</evidence>
<evidence type="ECO:0000256" key="4">
    <source>
        <dbReference type="ARBA" id="ARBA00012314"/>
    </source>
</evidence>
<dbReference type="GO" id="GO:0005737">
    <property type="term" value="C:cytoplasm"/>
    <property type="evidence" value="ECO:0007669"/>
    <property type="project" value="TreeGrafter"/>
</dbReference>
<dbReference type="FunFam" id="2.40.180.10:FF:000002">
    <property type="entry name" value="Catalase"/>
    <property type="match status" value="1"/>
</dbReference>
<keyword evidence="9 13" id="KW-0408">Iron</keyword>
<dbReference type="InterPro" id="IPR018028">
    <property type="entry name" value="Catalase"/>
</dbReference>
<dbReference type="Pfam" id="PF06628">
    <property type="entry name" value="Catalase-rel"/>
    <property type="match status" value="1"/>
</dbReference>
<protein>
    <recommendedName>
        <fullName evidence="4 14">Catalase</fullName>
        <ecNumber evidence="4 14">1.11.1.6</ecNumber>
    </recommendedName>
</protein>
<evidence type="ECO:0000256" key="5">
    <source>
        <dbReference type="ARBA" id="ARBA00022559"/>
    </source>
</evidence>
<comment type="similarity">
    <text evidence="3 14">Belongs to the catalase family.</text>
</comment>
<name>A0A8J3APM3_9BACI</name>
<feature type="active site" evidence="12">
    <location>
        <position position="127"/>
    </location>
</feature>
<dbReference type="InterPro" id="IPR011614">
    <property type="entry name" value="Catalase_core"/>
</dbReference>
<dbReference type="PANTHER" id="PTHR11465:SF23">
    <property type="entry name" value="CATALASE-2"/>
    <property type="match status" value="1"/>
</dbReference>
<dbReference type="RefSeq" id="WP_088001089.1">
    <property type="nucleotide sequence ID" value="NZ_BMHB01000002.1"/>
</dbReference>
<evidence type="ECO:0000313" key="17">
    <source>
        <dbReference type="EMBL" id="GGI16479.1"/>
    </source>
</evidence>
<evidence type="ECO:0000313" key="18">
    <source>
        <dbReference type="Proteomes" id="UP000626244"/>
    </source>
</evidence>
<evidence type="ECO:0000256" key="8">
    <source>
        <dbReference type="ARBA" id="ARBA00023002"/>
    </source>
</evidence>
<comment type="catalytic activity">
    <reaction evidence="11 14">
        <text>2 H2O2 = O2 + 2 H2O</text>
        <dbReference type="Rhea" id="RHEA:20309"/>
        <dbReference type="ChEBI" id="CHEBI:15377"/>
        <dbReference type="ChEBI" id="CHEBI:15379"/>
        <dbReference type="ChEBI" id="CHEBI:16240"/>
        <dbReference type="EC" id="1.11.1.6"/>
    </reaction>
</comment>
<dbReference type="GO" id="GO:0042744">
    <property type="term" value="P:hydrogen peroxide catabolic process"/>
    <property type="evidence" value="ECO:0007669"/>
    <property type="project" value="UniProtKB-KW"/>
</dbReference>
<dbReference type="Gene3D" id="2.40.180.10">
    <property type="entry name" value="Catalase core domain"/>
    <property type="match status" value="1"/>
</dbReference>
<dbReference type="InterPro" id="IPR002226">
    <property type="entry name" value="Catalase_haem_BS"/>
</dbReference>
<feature type="region of interest" description="Disordered" evidence="15">
    <location>
        <begin position="1"/>
        <end position="25"/>
    </location>
</feature>
<dbReference type="GO" id="GO:0046872">
    <property type="term" value="F:metal ion binding"/>
    <property type="evidence" value="ECO:0007669"/>
    <property type="project" value="UniProtKB-KW"/>
</dbReference>
<dbReference type="EMBL" id="BMHB01000002">
    <property type="protein sequence ID" value="GGI16479.1"/>
    <property type="molecule type" value="Genomic_DNA"/>
</dbReference>
<dbReference type="PIRSF" id="PIRSF038928">
    <property type="entry name" value="Catalase_clade1-3"/>
    <property type="match status" value="1"/>
</dbReference>
<gene>
    <name evidence="17" type="primary">kat</name>
    <name evidence="17" type="ORF">GCM10007380_33170</name>
</gene>
<evidence type="ECO:0000256" key="1">
    <source>
        <dbReference type="ARBA" id="ARBA00001971"/>
    </source>
</evidence>
<evidence type="ECO:0000256" key="15">
    <source>
        <dbReference type="SAM" id="MobiDB-lite"/>
    </source>
</evidence>
<keyword evidence="7 13" id="KW-0479">Metal-binding</keyword>
<evidence type="ECO:0000256" key="10">
    <source>
        <dbReference type="ARBA" id="ARBA00023324"/>
    </source>
</evidence>
<evidence type="ECO:0000256" key="6">
    <source>
        <dbReference type="ARBA" id="ARBA00022617"/>
    </source>
</evidence>
<dbReference type="GO" id="GO:0020037">
    <property type="term" value="F:heme binding"/>
    <property type="evidence" value="ECO:0007669"/>
    <property type="project" value="InterPro"/>
</dbReference>
<comment type="caution">
    <text evidence="17">The sequence shown here is derived from an EMBL/GenBank/DDBJ whole genome shotgun (WGS) entry which is preliminary data.</text>
</comment>
<keyword evidence="10 14" id="KW-0376">Hydrogen peroxide</keyword>
<sequence length="488" mass="55646">MTNNRLTTNQGVPIGDNQNSLTAGRRGPTLLEDYQLIEKLAHFDRERVPERVVHARGAGAHGVFITKNSMKKYTKAKFLQDAGTETPVFARFSTVVHGMHSPETLRDPRGFAVKFYTEDGNYDFVGNNLPVFFIRDAMKFPDMVHALKPDPRTNLQTGNRYWDFWSLTPETTNMLVHLFSDEGIPANYRQMRGSSVHSFKWVNEYGNTVYVKLRWIPKQGVKNLSMEEASEIQANDFNHASRDLFDSIENGDFPEWDLYVQVLNPADMDDFDFDPLDPTKDWFEDVIPRQLVGTMILNRNPENVFAETESVGFNPGVLVPGMLPSEDKLLQGRLFSYSDTQRYRIGANYQQLPINCPFAKVANNQRDGHMPFGQQTHPINFEPNSYSDTPKEDPAYVEVDQPLVGVSARKKIEKTNDFGQAGEVWNRYSKEEKDTVIKNISADIASVDEKIKLRAVCNFYRANVQLGERLANELGLDLSPYLQHLTTK</sequence>
<dbReference type="GO" id="GO:0004096">
    <property type="term" value="F:catalase activity"/>
    <property type="evidence" value="ECO:0007669"/>
    <property type="project" value="UniProtKB-EC"/>
</dbReference>
<feature type="domain" description="Catalase core" evidence="16">
    <location>
        <begin position="7"/>
        <end position="390"/>
    </location>
</feature>
<dbReference type="InterPro" id="IPR024708">
    <property type="entry name" value="Catalase_AS"/>
</dbReference>
<dbReference type="SUPFAM" id="SSF56634">
    <property type="entry name" value="Heme-dependent catalase-like"/>
    <property type="match status" value="1"/>
</dbReference>
<keyword evidence="6 13" id="KW-0349">Heme</keyword>